<evidence type="ECO:0000256" key="2">
    <source>
        <dbReference type="ARBA" id="ARBA00010992"/>
    </source>
</evidence>
<dbReference type="Gene3D" id="1.20.1250.20">
    <property type="entry name" value="MFS general substrate transporter like domains"/>
    <property type="match status" value="1"/>
</dbReference>
<gene>
    <name evidence="9" type="ORF">RRG08_065854</name>
</gene>
<dbReference type="InterPro" id="IPR005828">
    <property type="entry name" value="MFS_sugar_transport-like"/>
</dbReference>
<feature type="transmembrane region" description="Helical" evidence="7">
    <location>
        <begin position="119"/>
        <end position="142"/>
    </location>
</feature>
<evidence type="ECO:0000256" key="4">
    <source>
        <dbReference type="ARBA" id="ARBA00022692"/>
    </source>
</evidence>
<evidence type="ECO:0000313" key="9">
    <source>
        <dbReference type="EMBL" id="KAK3759893.1"/>
    </source>
</evidence>
<dbReference type="EMBL" id="JAWDGP010005063">
    <property type="protein sequence ID" value="KAK3759893.1"/>
    <property type="molecule type" value="Genomic_DNA"/>
</dbReference>
<keyword evidence="10" id="KW-1185">Reference proteome</keyword>
<name>A0AAE0YZ29_9GAST</name>
<keyword evidence="5 7" id="KW-1133">Transmembrane helix</keyword>
<dbReference type="InterPro" id="IPR020846">
    <property type="entry name" value="MFS_dom"/>
</dbReference>
<dbReference type="PROSITE" id="PS50850">
    <property type="entry name" value="MFS"/>
    <property type="match status" value="1"/>
</dbReference>
<keyword evidence="6 7" id="KW-0472">Membrane</keyword>
<evidence type="ECO:0000256" key="6">
    <source>
        <dbReference type="ARBA" id="ARBA00023136"/>
    </source>
</evidence>
<dbReference type="InterPro" id="IPR050814">
    <property type="entry name" value="Myo-inositol_Transporter"/>
</dbReference>
<dbReference type="GO" id="GO:0005366">
    <property type="term" value="F:myo-inositol:proton symporter activity"/>
    <property type="evidence" value="ECO:0007669"/>
    <property type="project" value="TreeGrafter"/>
</dbReference>
<feature type="transmembrane region" description="Helical" evidence="7">
    <location>
        <begin position="83"/>
        <end position="107"/>
    </location>
</feature>
<feature type="non-terminal residue" evidence="9">
    <location>
        <position position="1"/>
    </location>
</feature>
<dbReference type="PANTHER" id="PTHR48020:SF12">
    <property type="entry name" value="PROTON MYO-INOSITOL COTRANSPORTER"/>
    <property type="match status" value="1"/>
</dbReference>
<dbReference type="PANTHER" id="PTHR48020">
    <property type="entry name" value="PROTON MYO-INOSITOL COTRANSPORTER"/>
    <property type="match status" value="1"/>
</dbReference>
<feature type="transmembrane region" description="Helical" evidence="7">
    <location>
        <begin position="270"/>
        <end position="286"/>
    </location>
</feature>
<dbReference type="SUPFAM" id="SSF103473">
    <property type="entry name" value="MFS general substrate transporter"/>
    <property type="match status" value="1"/>
</dbReference>
<evidence type="ECO:0000256" key="5">
    <source>
        <dbReference type="ARBA" id="ARBA00022989"/>
    </source>
</evidence>
<reference evidence="9" key="1">
    <citation type="journal article" date="2023" name="G3 (Bethesda)">
        <title>A reference genome for the long-term kleptoplast-retaining sea slug Elysia crispata morphotype clarki.</title>
        <authorList>
            <person name="Eastman K.E."/>
            <person name="Pendleton A.L."/>
            <person name="Shaikh M.A."/>
            <person name="Suttiyut T."/>
            <person name="Ogas R."/>
            <person name="Tomko P."/>
            <person name="Gavelis G."/>
            <person name="Widhalm J.R."/>
            <person name="Wisecaver J.H."/>
        </authorList>
    </citation>
    <scope>NUCLEOTIDE SEQUENCE</scope>
    <source>
        <strain evidence="9">ECLA1</strain>
    </source>
</reference>
<sequence length="287" mass="31325">MLGLGAFPGVIQFIVFLWLPESPRYQMMKGDLEKAKSTLLSLRSTDDVTDEMNSIQATIEEEADNKGWRVWKNLFTTPHVRKALFVGCMLQLLAQFSGINTVIYYSSSILKSAGFDVRMAIWLSVIPLSVNFLATFIGLWAVEAMGRKKVLSSSFLAIALSLLVLAAGFFPAWVNSPHTGLENEPQLDDAGVCSFYTDCYSCTQDSACGFCYHPDQHGHPTNGSCVQAGDGDLTELHSLHGRCSHVGNGTGAMLGGDGLRYTFGYCPTDYSWLAVLGCMLFVLGFAP</sequence>
<keyword evidence="3" id="KW-0813">Transport</keyword>
<dbReference type="AlphaFoldDB" id="A0AAE0YZ29"/>
<evidence type="ECO:0000313" key="10">
    <source>
        <dbReference type="Proteomes" id="UP001283361"/>
    </source>
</evidence>
<dbReference type="InterPro" id="IPR036259">
    <property type="entry name" value="MFS_trans_sf"/>
</dbReference>
<comment type="similarity">
    <text evidence="2">Belongs to the major facilitator superfamily. Sugar transporter (TC 2.A.1.1) family.</text>
</comment>
<proteinExistence type="inferred from homology"/>
<dbReference type="Proteomes" id="UP001283361">
    <property type="component" value="Unassembled WGS sequence"/>
</dbReference>
<dbReference type="Pfam" id="PF00083">
    <property type="entry name" value="Sugar_tr"/>
    <property type="match status" value="1"/>
</dbReference>
<evidence type="ECO:0000259" key="8">
    <source>
        <dbReference type="PROSITE" id="PS50850"/>
    </source>
</evidence>
<feature type="transmembrane region" description="Helical" evidence="7">
    <location>
        <begin position="154"/>
        <end position="174"/>
    </location>
</feature>
<organism evidence="9 10">
    <name type="scientific">Elysia crispata</name>
    <name type="common">lettuce slug</name>
    <dbReference type="NCBI Taxonomy" id="231223"/>
    <lineage>
        <taxon>Eukaryota</taxon>
        <taxon>Metazoa</taxon>
        <taxon>Spiralia</taxon>
        <taxon>Lophotrochozoa</taxon>
        <taxon>Mollusca</taxon>
        <taxon>Gastropoda</taxon>
        <taxon>Heterobranchia</taxon>
        <taxon>Euthyneura</taxon>
        <taxon>Panpulmonata</taxon>
        <taxon>Sacoglossa</taxon>
        <taxon>Placobranchoidea</taxon>
        <taxon>Plakobranchidae</taxon>
        <taxon>Elysia</taxon>
    </lineage>
</organism>
<evidence type="ECO:0000256" key="3">
    <source>
        <dbReference type="ARBA" id="ARBA00022448"/>
    </source>
</evidence>
<comment type="subcellular location">
    <subcellularLocation>
        <location evidence="1">Membrane</location>
        <topology evidence="1">Multi-pass membrane protein</topology>
    </subcellularLocation>
</comment>
<accession>A0AAE0YZ29</accession>
<dbReference type="GO" id="GO:0016324">
    <property type="term" value="C:apical plasma membrane"/>
    <property type="evidence" value="ECO:0007669"/>
    <property type="project" value="TreeGrafter"/>
</dbReference>
<feature type="transmembrane region" description="Helical" evidence="7">
    <location>
        <begin position="6"/>
        <end position="22"/>
    </location>
</feature>
<keyword evidence="4 7" id="KW-0812">Transmembrane</keyword>
<feature type="domain" description="Major facilitator superfamily (MFS) profile" evidence="8">
    <location>
        <begin position="1"/>
        <end position="287"/>
    </location>
</feature>
<comment type="caution">
    <text evidence="9">The sequence shown here is derived from an EMBL/GenBank/DDBJ whole genome shotgun (WGS) entry which is preliminary data.</text>
</comment>
<protein>
    <recommendedName>
        <fullName evidence="8">Major facilitator superfamily (MFS) profile domain-containing protein</fullName>
    </recommendedName>
</protein>
<dbReference type="InterPro" id="IPR005829">
    <property type="entry name" value="Sugar_transporter_CS"/>
</dbReference>
<evidence type="ECO:0000256" key="1">
    <source>
        <dbReference type="ARBA" id="ARBA00004141"/>
    </source>
</evidence>
<dbReference type="PROSITE" id="PS00216">
    <property type="entry name" value="SUGAR_TRANSPORT_1"/>
    <property type="match status" value="1"/>
</dbReference>
<evidence type="ECO:0000256" key="7">
    <source>
        <dbReference type="SAM" id="Phobius"/>
    </source>
</evidence>